<dbReference type="PANTHER" id="PTHR43003">
    <property type="entry name" value="DNA-3-METHYLADENINE GLYCOSYLASE"/>
    <property type="match status" value="1"/>
</dbReference>
<reference evidence="6 7" key="1">
    <citation type="submission" date="2023-09" db="EMBL/GenBank/DDBJ databases">
        <authorList>
            <person name="Rey-Velasco X."/>
        </authorList>
    </citation>
    <scope>NUCLEOTIDE SEQUENCE [LARGE SCALE GENOMIC DNA]</scope>
    <source>
        <strain evidence="6 7">W335</strain>
    </source>
</reference>
<dbReference type="CDD" id="cd00056">
    <property type="entry name" value="ENDO3c"/>
    <property type="match status" value="1"/>
</dbReference>
<sequence length="213" mass="23234">MSVLTYDPAVAAEALSATDARLAGLIQRVGPVRFGADRMRGDTFEVLLRAIVYQQLSGKAAGTIHRRVLALFGDNRASAAGLERLDDEQLRGAGLSANKLRAARDLAAHCLDGRLPGIRRLRRLDDETVIDRLTSVRGIGRWTAEMLLIFRLGRPDVWPVDDLGVRKGYAVIRGCEMPSPAVLADAGTVWAPWRSVAAWYCWRAAESPELASG</sequence>
<keyword evidence="7" id="KW-1185">Reference proteome</keyword>
<evidence type="ECO:0000256" key="2">
    <source>
        <dbReference type="ARBA" id="ARBA00012000"/>
    </source>
</evidence>
<comment type="caution">
    <text evidence="6">The sequence shown here is derived from an EMBL/GenBank/DDBJ whole genome shotgun (WGS) entry which is preliminary data.</text>
</comment>
<evidence type="ECO:0000256" key="1">
    <source>
        <dbReference type="ARBA" id="ARBA00000086"/>
    </source>
</evidence>
<dbReference type="InterPro" id="IPR051912">
    <property type="entry name" value="Alkylbase_DNA_Glycosylase/TA"/>
</dbReference>
<evidence type="ECO:0000259" key="5">
    <source>
        <dbReference type="SMART" id="SM00478"/>
    </source>
</evidence>
<name>A0ABU3BY50_9GAMM</name>
<comment type="catalytic activity">
    <reaction evidence="1">
        <text>Hydrolysis of alkylated DNA, releasing 3-methyladenine, 3-methylguanine, 7-methylguanine and 7-methyladenine.</text>
        <dbReference type="EC" id="3.2.2.21"/>
    </reaction>
</comment>
<dbReference type="InterPro" id="IPR003265">
    <property type="entry name" value="HhH-GPD_domain"/>
</dbReference>
<dbReference type="Pfam" id="PF00730">
    <property type="entry name" value="HhH-GPD"/>
    <property type="match status" value="1"/>
</dbReference>
<keyword evidence="3" id="KW-0227">DNA damage</keyword>
<protein>
    <recommendedName>
        <fullName evidence="2">DNA-3-methyladenine glycosylase II</fullName>
        <ecNumber evidence="2">3.2.2.21</ecNumber>
    </recommendedName>
</protein>
<dbReference type="InterPro" id="IPR011257">
    <property type="entry name" value="DNA_glycosylase"/>
</dbReference>
<evidence type="ECO:0000313" key="6">
    <source>
        <dbReference type="EMBL" id="MDT0634242.1"/>
    </source>
</evidence>
<evidence type="ECO:0000313" key="7">
    <source>
        <dbReference type="Proteomes" id="UP001251857"/>
    </source>
</evidence>
<dbReference type="EMBL" id="JAVRIB010000004">
    <property type="protein sequence ID" value="MDT0634242.1"/>
    <property type="molecule type" value="Genomic_DNA"/>
</dbReference>
<dbReference type="SMART" id="SM00478">
    <property type="entry name" value="ENDO3c"/>
    <property type="match status" value="1"/>
</dbReference>
<organism evidence="6 7">
    <name type="scientific">Spectribacter hydrogenoxidans</name>
    <dbReference type="NCBI Taxonomy" id="3075608"/>
    <lineage>
        <taxon>Bacteria</taxon>
        <taxon>Pseudomonadati</taxon>
        <taxon>Pseudomonadota</taxon>
        <taxon>Gammaproteobacteria</taxon>
        <taxon>Salinisphaerales</taxon>
        <taxon>Salinisphaeraceae</taxon>
        <taxon>Spectribacter</taxon>
    </lineage>
</organism>
<proteinExistence type="predicted"/>
<evidence type="ECO:0000256" key="3">
    <source>
        <dbReference type="ARBA" id="ARBA00022763"/>
    </source>
</evidence>
<dbReference type="Gene3D" id="1.10.340.30">
    <property type="entry name" value="Hypothetical protein, domain 2"/>
    <property type="match status" value="1"/>
</dbReference>
<dbReference type="EC" id="3.2.2.21" evidence="2"/>
<dbReference type="RefSeq" id="WP_311652003.1">
    <property type="nucleotide sequence ID" value="NZ_JAVRIB010000004.1"/>
</dbReference>
<dbReference type="Proteomes" id="UP001251857">
    <property type="component" value="Unassembled WGS sequence"/>
</dbReference>
<keyword evidence="4" id="KW-0234">DNA repair</keyword>
<dbReference type="PANTHER" id="PTHR43003:SF5">
    <property type="entry name" value="DNA-3-METHYLADENINE GLYCOSYLASE"/>
    <property type="match status" value="1"/>
</dbReference>
<evidence type="ECO:0000256" key="4">
    <source>
        <dbReference type="ARBA" id="ARBA00023204"/>
    </source>
</evidence>
<dbReference type="Gene3D" id="1.10.1670.40">
    <property type="match status" value="1"/>
</dbReference>
<accession>A0ABU3BY50</accession>
<feature type="domain" description="HhH-GPD" evidence="5">
    <location>
        <begin position="52"/>
        <end position="206"/>
    </location>
</feature>
<gene>
    <name evidence="6" type="ORF">RM532_04665</name>
</gene>
<dbReference type="SUPFAM" id="SSF48150">
    <property type="entry name" value="DNA-glycosylase"/>
    <property type="match status" value="1"/>
</dbReference>